<sequence length="162" mass="16651">MPGPDLRDPGLDAGAVIAALGLLPHPEGGHYRETWRDRPKGGGRGAGTAILFLLAKGERSHWHRVDAAEGWHWQAGAPLALRVSDGAAAAAHRLGPDLGAGEALFATVPPGRWQAAESLGAWSLVACTVSPAFTFEGFEMAPPGWEPGRPVPATATSGPAGG</sequence>
<dbReference type="Proteomes" id="UP000317078">
    <property type="component" value="Unassembled WGS sequence"/>
</dbReference>
<dbReference type="Pfam" id="PF06172">
    <property type="entry name" value="Cupin_5"/>
    <property type="match status" value="1"/>
</dbReference>
<dbReference type="CDD" id="cd06121">
    <property type="entry name" value="cupin_YML079wp"/>
    <property type="match status" value="1"/>
</dbReference>
<feature type="region of interest" description="Disordered" evidence="1">
    <location>
        <begin position="141"/>
        <end position="162"/>
    </location>
</feature>
<reference evidence="3 4" key="1">
    <citation type="journal article" date="2019" name="Environ. Microbiol.">
        <title>Species interactions and distinct microbial communities in high Arctic permafrost affected cryosols are associated with the CH4 and CO2 gas fluxes.</title>
        <authorList>
            <person name="Altshuler I."/>
            <person name="Hamel J."/>
            <person name="Turney S."/>
            <person name="Magnuson E."/>
            <person name="Levesque R."/>
            <person name="Greer C."/>
            <person name="Whyte L.G."/>
        </authorList>
    </citation>
    <scope>NUCLEOTIDE SEQUENCE [LARGE SCALE GENOMIC DNA]</scope>
    <source>
        <strain evidence="3 4">S9.3B</strain>
    </source>
</reference>
<dbReference type="AlphaFoldDB" id="A0A502F824"/>
<comment type="caution">
    <text evidence="3">The sequence shown here is derived from an EMBL/GenBank/DDBJ whole genome shotgun (WGS) entry which is preliminary data.</text>
</comment>
<dbReference type="SUPFAM" id="SSF51182">
    <property type="entry name" value="RmlC-like cupins"/>
    <property type="match status" value="1"/>
</dbReference>
<evidence type="ECO:0000259" key="2">
    <source>
        <dbReference type="Pfam" id="PF06172"/>
    </source>
</evidence>
<gene>
    <name evidence="3" type="ORF">EAH89_26500</name>
</gene>
<dbReference type="InterPro" id="IPR011051">
    <property type="entry name" value="RmlC_Cupin_sf"/>
</dbReference>
<dbReference type="Gene3D" id="2.60.120.10">
    <property type="entry name" value="Jelly Rolls"/>
    <property type="match status" value="1"/>
</dbReference>
<accession>A0A502F824</accession>
<dbReference type="RefSeq" id="WP_140886740.1">
    <property type="nucleotide sequence ID" value="NZ_RCZP01000047.1"/>
</dbReference>
<dbReference type="OrthoDB" id="9798288at2"/>
<name>A0A502F824_9PROT</name>
<protein>
    <submittedName>
        <fullName evidence="3">Cupin domain-containing protein</fullName>
    </submittedName>
</protein>
<evidence type="ECO:0000256" key="1">
    <source>
        <dbReference type="SAM" id="MobiDB-lite"/>
    </source>
</evidence>
<dbReference type="InterPro" id="IPR039935">
    <property type="entry name" value="YML079W-like"/>
</dbReference>
<dbReference type="InterPro" id="IPR014710">
    <property type="entry name" value="RmlC-like_jellyroll"/>
</dbReference>
<evidence type="ECO:0000313" key="3">
    <source>
        <dbReference type="EMBL" id="TPG45509.1"/>
    </source>
</evidence>
<evidence type="ECO:0000313" key="4">
    <source>
        <dbReference type="Proteomes" id="UP000317078"/>
    </source>
</evidence>
<keyword evidence="4" id="KW-1185">Reference proteome</keyword>
<feature type="domain" description="DUF985" evidence="2">
    <location>
        <begin position="16"/>
        <end position="141"/>
    </location>
</feature>
<dbReference type="EMBL" id="RCZP01000047">
    <property type="protein sequence ID" value="TPG45509.1"/>
    <property type="molecule type" value="Genomic_DNA"/>
</dbReference>
<dbReference type="PANTHER" id="PTHR33387:SF3">
    <property type="entry name" value="DUF985 DOMAIN-CONTAINING PROTEIN"/>
    <property type="match status" value="1"/>
</dbReference>
<proteinExistence type="predicted"/>
<organism evidence="3 4">
    <name type="scientific">Muricoccus nepalensis</name>
    <dbReference type="NCBI Taxonomy" id="1854500"/>
    <lineage>
        <taxon>Bacteria</taxon>
        <taxon>Pseudomonadati</taxon>
        <taxon>Pseudomonadota</taxon>
        <taxon>Alphaproteobacteria</taxon>
        <taxon>Acetobacterales</taxon>
        <taxon>Roseomonadaceae</taxon>
        <taxon>Muricoccus</taxon>
    </lineage>
</organism>
<dbReference type="InterPro" id="IPR009327">
    <property type="entry name" value="Cupin_DUF985"/>
</dbReference>
<dbReference type="PANTHER" id="PTHR33387">
    <property type="entry name" value="RMLC-LIKE JELLY ROLL FOLD PROTEIN"/>
    <property type="match status" value="1"/>
</dbReference>